<dbReference type="Gene3D" id="2.60.40.10">
    <property type="entry name" value="Immunoglobulins"/>
    <property type="match status" value="1"/>
</dbReference>
<evidence type="ECO:0000256" key="2">
    <source>
        <dbReference type="SAM" id="Phobius"/>
    </source>
</evidence>
<accession>A0A1S9PF15</accession>
<proteinExistence type="predicted"/>
<reference evidence="6 7" key="1">
    <citation type="submission" date="2016-07" db="EMBL/GenBank/DDBJ databases">
        <title>Genomic analysis of zinc-resistant bacterium Mucilaginibacter pedocola TBZ30.</title>
        <authorList>
            <person name="Huang J."/>
            <person name="Tang J."/>
        </authorList>
    </citation>
    <scope>NUCLEOTIDE SEQUENCE [LARGE SCALE GENOMIC DNA]</scope>
    <source>
        <strain evidence="6 7">TBZ30</strain>
    </source>
</reference>
<dbReference type="SUPFAM" id="SSF63829">
    <property type="entry name" value="Calcium-dependent phosphotriesterase"/>
    <property type="match status" value="3"/>
</dbReference>
<dbReference type="SUPFAM" id="SSF55874">
    <property type="entry name" value="ATPase domain of HSP90 chaperone/DNA topoisomerase II/histidine kinase"/>
    <property type="match status" value="1"/>
</dbReference>
<feature type="transmembrane region" description="Helical" evidence="2">
    <location>
        <begin position="743"/>
        <end position="763"/>
    </location>
</feature>
<dbReference type="AlphaFoldDB" id="A0A1S9PF15"/>
<feature type="domain" description="Signal transduction histidine kinase subgroup 3 dimerisation and phosphoacceptor" evidence="5">
    <location>
        <begin position="777"/>
        <end position="843"/>
    </location>
</feature>
<dbReference type="InterPro" id="IPR015943">
    <property type="entry name" value="WD40/YVTN_repeat-like_dom_sf"/>
</dbReference>
<dbReference type="InterPro" id="IPR011123">
    <property type="entry name" value="Y_Y_Y"/>
</dbReference>
<dbReference type="Gene3D" id="2.130.10.10">
    <property type="entry name" value="YVTN repeat-like/Quinoprotein amine dehydrogenase"/>
    <property type="match status" value="3"/>
</dbReference>
<dbReference type="Pfam" id="PF07494">
    <property type="entry name" value="Reg_prop"/>
    <property type="match status" value="4"/>
</dbReference>
<evidence type="ECO:0000313" key="6">
    <source>
        <dbReference type="EMBL" id="OOQ59551.1"/>
    </source>
</evidence>
<dbReference type="Pfam" id="PF02518">
    <property type="entry name" value="HATPase_c"/>
    <property type="match status" value="1"/>
</dbReference>
<dbReference type="Pfam" id="PF07730">
    <property type="entry name" value="HisKA_3"/>
    <property type="match status" value="1"/>
</dbReference>
<evidence type="ECO:0000259" key="4">
    <source>
        <dbReference type="Pfam" id="PF07495"/>
    </source>
</evidence>
<dbReference type="Proteomes" id="UP000189739">
    <property type="component" value="Unassembled WGS sequence"/>
</dbReference>
<dbReference type="EMBL" id="MBTF01000012">
    <property type="protein sequence ID" value="OOQ59551.1"/>
    <property type="molecule type" value="Genomic_DNA"/>
</dbReference>
<dbReference type="OrthoDB" id="9809670at2"/>
<feature type="domain" description="Histidine kinase/HSP90-like ATPase" evidence="3">
    <location>
        <begin position="888"/>
        <end position="973"/>
    </location>
</feature>
<keyword evidence="7" id="KW-1185">Reference proteome</keyword>
<comment type="caution">
    <text evidence="6">The sequence shown here is derived from an EMBL/GenBank/DDBJ whole genome shotgun (WGS) entry which is preliminary data.</text>
</comment>
<dbReference type="GO" id="GO:0046983">
    <property type="term" value="F:protein dimerization activity"/>
    <property type="evidence" value="ECO:0007669"/>
    <property type="project" value="InterPro"/>
</dbReference>
<evidence type="ECO:0000259" key="5">
    <source>
        <dbReference type="Pfam" id="PF07730"/>
    </source>
</evidence>
<feature type="domain" description="Two component regulator three Y" evidence="4">
    <location>
        <begin position="677"/>
        <end position="737"/>
    </location>
</feature>
<dbReference type="InterPro" id="IPR036890">
    <property type="entry name" value="HATPase_C_sf"/>
</dbReference>
<evidence type="ECO:0000256" key="1">
    <source>
        <dbReference type="ARBA" id="ARBA00022553"/>
    </source>
</evidence>
<sequence>MRALRLATLCFLQILLLGSKLLFAQTLPLTSYSIYNGLPESTVYAIYIDSKGYLWAGTQSGTCSFDGKQFKVYDSQSGLPDNHVTAITGGAGGDVWFGHRAGALSYLRNGVVKTLRAKGYDNSANINTLLYLGNTLYAGTRGNGLYAFTFNGASVAVKHFDIKNGLADNNVNKIEPRNSTELWLGTNNGLSVLDITKQTIVPTPIPAALKQPVTALYNSPGGELWCGTASGISILTGSNTLDEAKAALANGVLQDKKINSIRPGQNGDIWLATGKGAARVSGKTARLFTKANGLLSDIVYDFALDREHGLWLAQDDGISCFRESPFELYDANDGLVYDETYAVEEDTDGNYWVGTVKGISIFAPSAGGIRKVRDITTKDGLLDNFIYDIYRDSRGNIWIACVDKGVSCYLWQEKRFLNFDKNNGLPGKQAVSINEDELGRIWIATLDNGVAMYDYGSDKLQNFTLGHGVPAKSFWTIHRDSKGKLWFGTRGAGLVSLDAQQTAFSIVPGQQKLVNHDFGSISSDTKGNVWIATIGDGVYKYNGKSFEQYGNRNGIRSNNPYFIFCDKADNIWIGTNNGIDRFDPVKHTTISYTKSDGFMGIETNQNAIYQSASGDLWIGTVKGLMRYRFSVNAAKTPPPPVYIVNKHLFFENDSLSTTKLSYDQNYLTFDYRGLSLSNADKLQYSYKLTGLNAGWSPPVGETRVSFASLPPGKYTFMVQAAYPGGEWGKAATFAFRITPPYYLTWWFLLLVGIALVSLGTWLYRYRVEQLLKLERVRNKIATDLHDDIGSALSSISIFSEVADQQLKQQAPPEKTREVIGHISFHSRAMLDAMDDIVWAVNPRNDHFDDLSVRMREFAIPLLELRGMKFEFNFEDGLQDTRISMEARKNIYLIFKECINNILKHAGAKAISVNVSRVTDGYEFVVADNGKGFDVTAPTSRNGLKNLQKRAAEIGGTVEVISKPGKGTAITLKVNII</sequence>
<dbReference type="Gene3D" id="3.30.565.10">
    <property type="entry name" value="Histidine kinase-like ATPase, C-terminal domain"/>
    <property type="match status" value="1"/>
</dbReference>
<dbReference type="Pfam" id="PF07495">
    <property type="entry name" value="Y_Y_Y"/>
    <property type="match status" value="1"/>
</dbReference>
<evidence type="ECO:0008006" key="8">
    <source>
        <dbReference type="Google" id="ProtNLM"/>
    </source>
</evidence>
<dbReference type="PANTHER" id="PTHR43547:SF2">
    <property type="entry name" value="HYBRID SIGNAL TRANSDUCTION HISTIDINE KINASE C"/>
    <property type="match status" value="1"/>
</dbReference>
<gene>
    <name evidence="6" type="ORF">BC343_05110</name>
</gene>
<keyword evidence="1" id="KW-0597">Phosphoprotein</keyword>
<evidence type="ECO:0000259" key="3">
    <source>
        <dbReference type="Pfam" id="PF02518"/>
    </source>
</evidence>
<dbReference type="CDD" id="cd16917">
    <property type="entry name" value="HATPase_UhpB-NarQ-NarX-like"/>
    <property type="match status" value="1"/>
</dbReference>
<dbReference type="GO" id="GO:0016020">
    <property type="term" value="C:membrane"/>
    <property type="evidence" value="ECO:0007669"/>
    <property type="project" value="InterPro"/>
</dbReference>
<protein>
    <recommendedName>
        <fullName evidence="8">Histidine kinase domain-containing protein</fullName>
    </recommendedName>
</protein>
<name>A0A1S9PF15_9SPHI</name>
<dbReference type="InterPro" id="IPR011110">
    <property type="entry name" value="Reg_prop"/>
</dbReference>
<dbReference type="GO" id="GO:0000155">
    <property type="term" value="F:phosphorelay sensor kinase activity"/>
    <property type="evidence" value="ECO:0007669"/>
    <property type="project" value="InterPro"/>
</dbReference>
<keyword evidence="2" id="KW-0472">Membrane</keyword>
<organism evidence="6 7">
    <name type="scientific">Mucilaginibacter pedocola</name>
    <dbReference type="NCBI Taxonomy" id="1792845"/>
    <lineage>
        <taxon>Bacteria</taxon>
        <taxon>Pseudomonadati</taxon>
        <taxon>Bacteroidota</taxon>
        <taxon>Sphingobacteriia</taxon>
        <taxon>Sphingobacteriales</taxon>
        <taxon>Sphingobacteriaceae</taxon>
        <taxon>Mucilaginibacter</taxon>
    </lineage>
</organism>
<dbReference type="STRING" id="1792845.BC343_05110"/>
<dbReference type="RefSeq" id="WP_078348283.1">
    <property type="nucleotide sequence ID" value="NZ_MBTF01000012.1"/>
</dbReference>
<keyword evidence="2" id="KW-1133">Transmembrane helix</keyword>
<dbReference type="InterPro" id="IPR013783">
    <property type="entry name" value="Ig-like_fold"/>
</dbReference>
<dbReference type="InterPro" id="IPR003594">
    <property type="entry name" value="HATPase_dom"/>
</dbReference>
<keyword evidence="2" id="KW-0812">Transmembrane</keyword>
<evidence type="ECO:0000313" key="7">
    <source>
        <dbReference type="Proteomes" id="UP000189739"/>
    </source>
</evidence>
<dbReference type="Gene3D" id="1.20.5.1930">
    <property type="match status" value="1"/>
</dbReference>
<dbReference type="InterPro" id="IPR011712">
    <property type="entry name" value="Sig_transdc_His_kin_sub3_dim/P"/>
</dbReference>
<dbReference type="PANTHER" id="PTHR43547">
    <property type="entry name" value="TWO-COMPONENT HISTIDINE KINASE"/>
    <property type="match status" value="1"/>
</dbReference>